<accession>A0ABV3LBN3</accession>
<reference evidence="3 4" key="1">
    <citation type="submission" date="2024-07" db="EMBL/GenBank/DDBJ databases">
        <authorList>
            <person name="Kang M."/>
        </authorList>
    </citation>
    <scope>NUCLEOTIDE SEQUENCE [LARGE SCALE GENOMIC DNA]</scope>
    <source>
        <strain evidence="3 4">DFM31</strain>
    </source>
</reference>
<proteinExistence type="predicted"/>
<evidence type="ECO:0000313" key="3">
    <source>
        <dbReference type="EMBL" id="MEV8467833.1"/>
    </source>
</evidence>
<keyword evidence="4" id="KW-1185">Reference proteome</keyword>
<keyword evidence="1" id="KW-0472">Membrane</keyword>
<feature type="transmembrane region" description="Helical" evidence="1">
    <location>
        <begin position="231"/>
        <end position="250"/>
    </location>
</feature>
<evidence type="ECO:0000313" key="4">
    <source>
        <dbReference type="Proteomes" id="UP001553161"/>
    </source>
</evidence>
<keyword evidence="1" id="KW-0812">Transmembrane</keyword>
<dbReference type="RefSeq" id="WP_366193717.1">
    <property type="nucleotide sequence ID" value="NZ_JBFBVU010000018.1"/>
</dbReference>
<dbReference type="Proteomes" id="UP001553161">
    <property type="component" value="Unassembled WGS sequence"/>
</dbReference>
<organism evidence="3 4">
    <name type="scientific">Meridianimarinicoccus marinus</name>
    <dbReference type="NCBI Taxonomy" id="3231483"/>
    <lineage>
        <taxon>Bacteria</taxon>
        <taxon>Pseudomonadati</taxon>
        <taxon>Pseudomonadota</taxon>
        <taxon>Alphaproteobacteria</taxon>
        <taxon>Rhodobacterales</taxon>
        <taxon>Paracoccaceae</taxon>
        <taxon>Meridianimarinicoccus</taxon>
    </lineage>
</organism>
<keyword evidence="2" id="KW-0732">Signal</keyword>
<dbReference type="EMBL" id="JBFBVU010000018">
    <property type="protein sequence ID" value="MEV8467833.1"/>
    <property type="molecule type" value="Genomic_DNA"/>
</dbReference>
<comment type="caution">
    <text evidence="3">The sequence shown here is derived from an EMBL/GenBank/DDBJ whole genome shotgun (WGS) entry which is preliminary data.</text>
</comment>
<protein>
    <submittedName>
        <fullName evidence="3">Uncharacterized protein</fullName>
    </submittedName>
</protein>
<keyword evidence="1" id="KW-1133">Transmembrane helix</keyword>
<feature type="chain" id="PRO_5046750558" evidence="2">
    <location>
        <begin position="20"/>
        <end position="258"/>
    </location>
</feature>
<sequence length="258" mass="27023">MKPVVVLMAALCAATSAQAGSRDCVHTHDVAWQITLDPDTNYGNALTLQKHTPSGMTDKNGRPQYDLAAPISFQTQTYSVMSDFTDPGLDDVCKVRGRLPPEEVRIFARLVRYYGVDVGYAEGDSKYSKAGKLVATVNGETRSKIGRVGSPGGSFDHDSGGISGGSVAVGSTFDVSAVLELLNWNGGNGAIQHYFTLSPELRGRTSGTVRYYTDVAAGSSAPAPSSGASPVPLPAGGALMIGGLLALAGLRSRRRARD</sequence>
<name>A0ABV3LBN3_9RHOB</name>
<gene>
    <name evidence="3" type="ORF">AB0T83_13715</name>
</gene>
<evidence type="ECO:0000256" key="1">
    <source>
        <dbReference type="SAM" id="Phobius"/>
    </source>
</evidence>
<feature type="signal peptide" evidence="2">
    <location>
        <begin position="1"/>
        <end position="19"/>
    </location>
</feature>
<evidence type="ECO:0000256" key="2">
    <source>
        <dbReference type="SAM" id="SignalP"/>
    </source>
</evidence>